<evidence type="ECO:0000256" key="2">
    <source>
        <dbReference type="ARBA" id="ARBA00022908"/>
    </source>
</evidence>
<dbReference type="PANTHER" id="PTHR30349">
    <property type="entry name" value="PHAGE INTEGRASE-RELATED"/>
    <property type="match status" value="1"/>
</dbReference>
<dbReference type="PANTHER" id="PTHR30349:SF64">
    <property type="entry name" value="PROPHAGE INTEGRASE INTD-RELATED"/>
    <property type="match status" value="1"/>
</dbReference>
<accession>A0A7W3TR94</accession>
<dbReference type="EMBL" id="JACIVC010000052">
    <property type="protein sequence ID" value="MBB1069379.1"/>
    <property type="molecule type" value="Genomic_DNA"/>
</dbReference>
<dbReference type="Proteomes" id="UP000518316">
    <property type="component" value="Unassembled WGS sequence"/>
</dbReference>
<dbReference type="InterPro" id="IPR010998">
    <property type="entry name" value="Integrase_recombinase_N"/>
</dbReference>
<dbReference type="InterPro" id="IPR050090">
    <property type="entry name" value="Tyrosine_recombinase_XerCD"/>
</dbReference>
<sequence>MIIMAKTRYPNVYVDSKGSYYYLVELGHDLLTGKRIQKKGRKTANNVKFRTAHDAYREALRVKNDYQESHGYANYRMRYESFMDKYYIPSYKSDVETSTYNARISSFKHLKKWFGSKELREIKAIDCEQFRTYLLNDSGYSQGFASMVYCLFRNSLDYAVRMGFLDSNPSRKTKAINKGKTTVAFWTKSEFEKVLSVIYTKDYYQHMCFVILYLYFTCGMRVSEGLALTYDDVDFKRHRLKIHKTLEMKNKNDYVIKPYTKTINGIRTISLDSDTIRVLKDWRKDQEKHGVHNFIMSYDDTPMSRTTIPLIVKRFAKLAGVKPIQAKGLRHSHVSYLINEFNADVLTVSRRLGHSSPEITLKYYAHLWPRNDETIADEMEGNIKFQPAKENRLRFTGNQNIHSTK</sequence>
<evidence type="ECO:0000256" key="4">
    <source>
        <dbReference type="ARBA" id="ARBA00023172"/>
    </source>
</evidence>
<dbReference type="InterPro" id="IPR002104">
    <property type="entry name" value="Integrase_catalytic"/>
</dbReference>
<dbReference type="GO" id="GO:0015074">
    <property type="term" value="P:DNA integration"/>
    <property type="evidence" value="ECO:0007669"/>
    <property type="project" value="InterPro"/>
</dbReference>
<evidence type="ECO:0000313" key="7">
    <source>
        <dbReference type="Proteomes" id="UP000518316"/>
    </source>
</evidence>
<dbReference type="Gene3D" id="1.10.443.10">
    <property type="entry name" value="Intergrase catalytic core"/>
    <property type="match status" value="1"/>
</dbReference>
<reference evidence="6 7" key="1">
    <citation type="submission" date="2020-07" db="EMBL/GenBank/DDBJ databases">
        <title>Description of Limosilactobacillus balticus sp. nov., Limosilactobacillus agrestis sp. nov., Limosilactobacillus albertensis sp. nov., Limosilactobacillus rudii sp. nov., Limosilactobacillus fastidiosus sp. nov., five novel Limosilactobacillus species isolated from the vertebrate gastrointestinal tract, and proposal of 6 subspecies of Limosilactobacillus reuteri adapted to the gastrointestinal tract of specific vertebrate hosts.</title>
        <authorList>
            <person name="Li F."/>
            <person name="Cheng C."/>
            <person name="Zheng J."/>
            <person name="Quevedo R.M."/>
            <person name="Li J."/>
            <person name="Roos S."/>
            <person name="Gaenzle M.G."/>
            <person name="Walter J."/>
        </authorList>
    </citation>
    <scope>NUCLEOTIDE SEQUENCE [LARGE SCALE GENOMIC DNA]</scope>
    <source>
        <strain evidence="6 7">RRLNB_1_1</strain>
    </source>
</reference>
<dbReference type="InterPro" id="IPR013762">
    <property type="entry name" value="Integrase-like_cat_sf"/>
</dbReference>
<evidence type="ECO:0000256" key="3">
    <source>
        <dbReference type="ARBA" id="ARBA00023125"/>
    </source>
</evidence>
<evidence type="ECO:0000259" key="5">
    <source>
        <dbReference type="PROSITE" id="PS51898"/>
    </source>
</evidence>
<dbReference type="GO" id="GO:0003677">
    <property type="term" value="F:DNA binding"/>
    <property type="evidence" value="ECO:0007669"/>
    <property type="project" value="UniProtKB-KW"/>
</dbReference>
<dbReference type="InterPro" id="IPR011010">
    <property type="entry name" value="DNA_brk_join_enz"/>
</dbReference>
<dbReference type="CDD" id="cd01189">
    <property type="entry name" value="INT_ICEBs1_C_like"/>
    <property type="match status" value="1"/>
</dbReference>
<organism evidence="6 7">
    <name type="scientific">Limosilactobacillus albertensis</name>
    <dbReference type="NCBI Taxonomy" id="2759752"/>
    <lineage>
        <taxon>Bacteria</taxon>
        <taxon>Bacillati</taxon>
        <taxon>Bacillota</taxon>
        <taxon>Bacilli</taxon>
        <taxon>Lactobacillales</taxon>
        <taxon>Lactobacillaceae</taxon>
        <taxon>Limosilactobacillus</taxon>
    </lineage>
</organism>
<gene>
    <name evidence="6" type="ORF">H5S40_04310</name>
</gene>
<evidence type="ECO:0000256" key="1">
    <source>
        <dbReference type="ARBA" id="ARBA00008857"/>
    </source>
</evidence>
<keyword evidence="2" id="KW-0229">DNA integration</keyword>
<evidence type="ECO:0000313" key="6">
    <source>
        <dbReference type="EMBL" id="MBB1069379.1"/>
    </source>
</evidence>
<dbReference type="AlphaFoldDB" id="A0A7W3TR94"/>
<keyword evidence="7" id="KW-1185">Reference proteome</keyword>
<feature type="domain" description="Tyr recombinase" evidence="5">
    <location>
        <begin position="181"/>
        <end position="377"/>
    </location>
</feature>
<keyword evidence="3" id="KW-0238">DNA-binding</keyword>
<protein>
    <submittedName>
        <fullName evidence="6">Site-specific integrase</fullName>
    </submittedName>
</protein>
<proteinExistence type="inferred from homology"/>
<comment type="caution">
    <text evidence="6">The sequence shown here is derived from an EMBL/GenBank/DDBJ whole genome shotgun (WGS) entry which is preliminary data.</text>
</comment>
<dbReference type="RefSeq" id="WP_182598000.1">
    <property type="nucleotide sequence ID" value="NZ_JACIVC010000052.1"/>
</dbReference>
<comment type="similarity">
    <text evidence="1">Belongs to the 'phage' integrase family.</text>
</comment>
<dbReference type="Gene3D" id="1.10.150.130">
    <property type="match status" value="1"/>
</dbReference>
<dbReference type="SUPFAM" id="SSF56349">
    <property type="entry name" value="DNA breaking-rejoining enzymes"/>
    <property type="match status" value="1"/>
</dbReference>
<name>A0A7W3TR94_9LACO</name>
<dbReference type="PROSITE" id="PS51898">
    <property type="entry name" value="TYR_RECOMBINASE"/>
    <property type="match status" value="1"/>
</dbReference>
<dbReference type="Pfam" id="PF14659">
    <property type="entry name" value="Phage_int_SAM_3"/>
    <property type="match status" value="1"/>
</dbReference>
<dbReference type="Pfam" id="PF00589">
    <property type="entry name" value="Phage_integrase"/>
    <property type="match status" value="1"/>
</dbReference>
<keyword evidence="4" id="KW-0233">DNA recombination</keyword>
<dbReference type="GO" id="GO:0006310">
    <property type="term" value="P:DNA recombination"/>
    <property type="evidence" value="ECO:0007669"/>
    <property type="project" value="UniProtKB-KW"/>
</dbReference>
<dbReference type="InterPro" id="IPR004107">
    <property type="entry name" value="Integrase_SAM-like_N"/>
</dbReference>